<evidence type="ECO:0000313" key="2">
    <source>
        <dbReference type="EMBL" id="CAG8811095.1"/>
    </source>
</evidence>
<name>A0A9N9K7I0_9GLOM</name>
<dbReference type="Proteomes" id="UP000789396">
    <property type="component" value="Unassembled WGS sequence"/>
</dbReference>
<dbReference type="EMBL" id="CAJVPZ010084944">
    <property type="protein sequence ID" value="CAG8811095.1"/>
    <property type="molecule type" value="Genomic_DNA"/>
</dbReference>
<protein>
    <submittedName>
        <fullName evidence="2">20153_t:CDS:1</fullName>
    </submittedName>
</protein>
<evidence type="ECO:0000259" key="1">
    <source>
        <dbReference type="Pfam" id="PF04471"/>
    </source>
</evidence>
<proteinExistence type="predicted"/>
<dbReference type="GO" id="GO:0009307">
    <property type="term" value="P:DNA restriction-modification system"/>
    <property type="evidence" value="ECO:0007669"/>
    <property type="project" value="InterPro"/>
</dbReference>
<dbReference type="Pfam" id="PF04471">
    <property type="entry name" value="Mrr_cat"/>
    <property type="match status" value="1"/>
</dbReference>
<feature type="domain" description="Restriction endonuclease type IV Mrr" evidence="1">
    <location>
        <begin position="33"/>
        <end position="91"/>
    </location>
</feature>
<organism evidence="2 3">
    <name type="scientific">Racocetra fulgida</name>
    <dbReference type="NCBI Taxonomy" id="60492"/>
    <lineage>
        <taxon>Eukaryota</taxon>
        <taxon>Fungi</taxon>
        <taxon>Fungi incertae sedis</taxon>
        <taxon>Mucoromycota</taxon>
        <taxon>Glomeromycotina</taxon>
        <taxon>Glomeromycetes</taxon>
        <taxon>Diversisporales</taxon>
        <taxon>Gigasporaceae</taxon>
        <taxon>Racocetra</taxon>
    </lineage>
</organism>
<keyword evidence="3" id="KW-1185">Reference proteome</keyword>
<dbReference type="GO" id="GO:0004519">
    <property type="term" value="F:endonuclease activity"/>
    <property type="evidence" value="ECO:0007669"/>
    <property type="project" value="InterPro"/>
</dbReference>
<gene>
    <name evidence="2" type="ORF">RFULGI_LOCUS18758</name>
</gene>
<dbReference type="GO" id="GO:0003677">
    <property type="term" value="F:DNA binding"/>
    <property type="evidence" value="ECO:0007669"/>
    <property type="project" value="InterPro"/>
</dbReference>
<reference evidence="2" key="1">
    <citation type="submission" date="2021-06" db="EMBL/GenBank/DDBJ databases">
        <authorList>
            <person name="Kallberg Y."/>
            <person name="Tangrot J."/>
            <person name="Rosling A."/>
        </authorList>
    </citation>
    <scope>NUCLEOTIDE SEQUENCE</scope>
    <source>
        <strain evidence="2">IN212</strain>
    </source>
</reference>
<dbReference type="InterPro" id="IPR007560">
    <property type="entry name" value="Restrct_endonuc_IV_Mrr"/>
</dbReference>
<comment type="caution">
    <text evidence="2">The sequence shown here is derived from an EMBL/GenBank/DDBJ whole genome shotgun (WGS) entry which is preliminary data.</text>
</comment>
<feature type="non-terminal residue" evidence="2">
    <location>
        <position position="93"/>
    </location>
</feature>
<accession>A0A9N9K7I0</accession>
<evidence type="ECO:0000313" key="3">
    <source>
        <dbReference type="Proteomes" id="UP000789396"/>
    </source>
</evidence>
<sequence length="93" mass="10571">VNNELTQDHKFRHLIIAHLINNNILTDDFKGKKSDQKYNIQAIRLTGQFVGAESIRNFKGLLSDYSENTIGVYVSNVDFSTNSINEAKKSKLK</sequence>
<feature type="non-terminal residue" evidence="2">
    <location>
        <position position="1"/>
    </location>
</feature>
<dbReference type="AlphaFoldDB" id="A0A9N9K7I0"/>